<name>A0A8E0V3A5_9EURO</name>
<evidence type="ECO:0000256" key="3">
    <source>
        <dbReference type="SAM" id="SignalP"/>
    </source>
</evidence>
<dbReference type="Pfam" id="PF01425">
    <property type="entry name" value="Amidase"/>
    <property type="match status" value="1"/>
</dbReference>
<dbReference type="Pfam" id="PF26053">
    <property type="entry name" value="DUF8016"/>
    <property type="match status" value="1"/>
</dbReference>
<dbReference type="RefSeq" id="XP_043147805.1">
    <property type="nucleotide sequence ID" value="XM_043291870.1"/>
</dbReference>
<dbReference type="AlphaFoldDB" id="A0A8E0V3A5"/>
<feature type="domain" description="Amidase" evidence="4">
    <location>
        <begin position="207"/>
        <end position="377"/>
    </location>
</feature>
<organism evidence="6 7">
    <name type="scientific">Aspergillus udagawae</name>
    <dbReference type="NCBI Taxonomy" id="91492"/>
    <lineage>
        <taxon>Eukaryota</taxon>
        <taxon>Fungi</taxon>
        <taxon>Dikarya</taxon>
        <taxon>Ascomycota</taxon>
        <taxon>Pezizomycotina</taxon>
        <taxon>Eurotiomycetes</taxon>
        <taxon>Eurotiomycetidae</taxon>
        <taxon>Eurotiales</taxon>
        <taxon>Aspergillaceae</taxon>
        <taxon>Aspergillus</taxon>
        <taxon>Aspergillus subgen. Fumigati</taxon>
    </lineage>
</organism>
<evidence type="ECO:0000259" key="5">
    <source>
        <dbReference type="Pfam" id="PF26053"/>
    </source>
</evidence>
<feature type="signal peptide" evidence="3">
    <location>
        <begin position="1"/>
        <end position="20"/>
    </location>
</feature>
<feature type="chain" id="PRO_5034636240" description="Amidase domain-containing protein" evidence="3">
    <location>
        <begin position="21"/>
        <end position="1196"/>
    </location>
</feature>
<dbReference type="InterPro" id="IPR058329">
    <property type="entry name" value="Arp1_N"/>
</dbReference>
<proteinExistence type="predicted"/>
<evidence type="ECO:0000256" key="2">
    <source>
        <dbReference type="SAM" id="MobiDB-lite"/>
    </source>
</evidence>
<reference evidence="6" key="1">
    <citation type="journal article" date="2015" name="Genome Announc.">
        <title>Draft Genome Sequence of the Pathogenic Filamentous Fungus Aspergillus udagawae Strain IFM 46973T.</title>
        <authorList>
            <person name="Kusuya Y."/>
            <person name="Takahashi-Nakaguchi A."/>
            <person name="Takahashi H."/>
            <person name="Yaguchi T."/>
        </authorList>
    </citation>
    <scope>NUCLEOTIDE SEQUENCE</scope>
    <source>
        <strain evidence="6">IFM 46973</strain>
    </source>
</reference>
<evidence type="ECO:0000259" key="4">
    <source>
        <dbReference type="Pfam" id="PF01425"/>
    </source>
</evidence>
<feature type="coiled-coil region" evidence="1">
    <location>
        <begin position="848"/>
        <end position="875"/>
    </location>
</feature>
<dbReference type="InterPro" id="IPR036928">
    <property type="entry name" value="AS_sf"/>
</dbReference>
<feature type="compositionally biased region" description="Polar residues" evidence="2">
    <location>
        <begin position="799"/>
        <end position="808"/>
    </location>
</feature>
<dbReference type="SUPFAM" id="SSF75304">
    <property type="entry name" value="Amidase signature (AS) enzymes"/>
    <property type="match status" value="1"/>
</dbReference>
<gene>
    <name evidence="6" type="ORF">Aud_006974</name>
</gene>
<reference evidence="6" key="2">
    <citation type="submission" date="2021-01" db="EMBL/GenBank/DDBJ databases">
        <title>Pan-genome distribution and transcriptional activeness of fungal secondary metabolism genes in Aspergillus section Fumigati.</title>
        <authorList>
            <person name="Takahashi H."/>
            <person name="Umemura M."/>
            <person name="Ninomiya A."/>
            <person name="Kusuya Y."/>
            <person name="Urayama S."/>
            <person name="Shimizu M."/>
            <person name="Watanabe A."/>
            <person name="Kamei K."/>
            <person name="Yaguchi T."/>
            <person name="Hagiwara D."/>
        </authorList>
    </citation>
    <scope>NUCLEOTIDE SEQUENCE</scope>
    <source>
        <strain evidence="6">IFM 46973</strain>
    </source>
</reference>
<comment type="caution">
    <text evidence="6">The sequence shown here is derived from an EMBL/GenBank/DDBJ whole genome shotgun (WGS) entry which is preliminary data.</text>
</comment>
<keyword evidence="1" id="KW-0175">Coiled coil</keyword>
<dbReference type="InterPro" id="IPR023631">
    <property type="entry name" value="Amidase_dom"/>
</dbReference>
<evidence type="ECO:0008006" key="8">
    <source>
        <dbReference type="Google" id="ProtNLM"/>
    </source>
</evidence>
<dbReference type="GeneID" id="66994451"/>
<feature type="region of interest" description="Disordered" evidence="2">
    <location>
        <begin position="796"/>
        <end position="817"/>
    </location>
</feature>
<sequence length="1196" mass="130965">MFLHSSIQLILLALTHVAYSISLKGQIVELNGISFYLPPKVLGTFGFNDNPVVAKLTEPLYPITFIDTAGGNSSLDAIVAGYQSLDDVFNIGFLQAAKLTGCQVIFHNGHSNDGIQDFQTAKSKYGVEAILPYPVDASNPPLPPGPYFWSPASGIINAAYRLYPDEQGAFTQGLIPSGNGAYDVIPAAVPGAGSMTIGVPSRLYSTKDPAKPLAGVRLGVKDIFDVAGIKSSGGNRAYYQLSPPANETAPAIQKLIDAGAVLIGKMKTSQFANGEWATVDYHAPFNPRGDGYQDPGSSSSGPAAGVASYDWLDLAVGTDTGGSIRVPAGVNGVYGIRPSHDSALLKGIIPLSPEMDTVGILTRNTTLWKEASKVLYGGLGADATLPRKLYLVDFPTNRSSQSDNILLDFTESLADILHTTAEHFDTEKLWNSTAPKEANGARLVDFVGDIFPLLTAKQQLQLVGKKLYAHYKEENEGRLPFIDPSPSIRWNWGTEQADASIDEAFHNMSIFTSWWHSHGQAGGTDSCSDSLFVYPQSTGDTMYRDGPYPIDAPGIPSGFGIDRVPSFVGSPDFALPIWNTLYGLQSGEDLHQAEITNANGTTKPLVPRTVTSDQRDSAVAAVKKLLEIKDKLPSDGSKQRKPLPMPPGSPERHLVTGKTKPSTEESWNEVKLFWGDLVRWIKKAWNYVDSIFFGFEDHAWHFFVEAGGYLYRAIIDSIPAVAGVVKYVFQWIQVKYDDAVKYLGFVFDWNDILRTHNVIKNFLRLAADRVVTEIDQVEQYVKKTFEGLEEKISEWGSIPSDSGTVGQHESTRDQDFSHTYPQSNWASYHASSNLMNADTPYSMPDQWSKDLEDALNNLSALLQDEETDVRAMVKEVKDSIIESYSTLTVTQIVEKLAAIVGNFLVESAENGILALLVVLKLIAREAVDLLDAPLNIPILTPTYQSLTGGSPFTFLDMTCLLCAIPVTVMYKDMANTTAFPDDDLTLQLITAPTWDSLINVIQSGITPEQPRKAWKKLMHKQADGRLRPSPSDDIANRFVVVANLTAAGAASLYILTSKVKSEIPAEEEPPRFLRYMNTAMYLGYIMPDIVVSDWNPSWDKDVNWSITAVSFLKTLADNSDTLNSNKVRSSLWSTTVSPLLEVVINGVWLVPTIYELWQNHSKPQDYVGAAGNICFDLGGMASVFMSLPDPNDKLLV</sequence>
<dbReference type="PANTHER" id="PTHR46310:SF7">
    <property type="entry name" value="AMIDASE 1"/>
    <property type="match status" value="1"/>
</dbReference>
<evidence type="ECO:0000313" key="6">
    <source>
        <dbReference type="EMBL" id="GIC90539.1"/>
    </source>
</evidence>
<evidence type="ECO:0000256" key="1">
    <source>
        <dbReference type="SAM" id="Coils"/>
    </source>
</evidence>
<dbReference type="PANTHER" id="PTHR46310">
    <property type="entry name" value="AMIDASE 1"/>
    <property type="match status" value="1"/>
</dbReference>
<dbReference type="EMBL" id="BBXM02000005">
    <property type="protein sequence ID" value="GIC90539.1"/>
    <property type="molecule type" value="Genomic_DNA"/>
</dbReference>
<dbReference type="Proteomes" id="UP000036893">
    <property type="component" value="Unassembled WGS sequence"/>
</dbReference>
<protein>
    <recommendedName>
        <fullName evidence="8">Amidase domain-containing protein</fullName>
    </recommendedName>
</protein>
<keyword evidence="3" id="KW-0732">Signal</keyword>
<accession>A0A8E0V3A5</accession>
<dbReference type="Gene3D" id="3.90.1300.10">
    <property type="entry name" value="Amidase signature (AS) domain"/>
    <property type="match status" value="1"/>
</dbReference>
<feature type="region of interest" description="Disordered" evidence="2">
    <location>
        <begin position="633"/>
        <end position="661"/>
    </location>
</feature>
<feature type="domain" description="Scytalone dehydratase-like protein Arp1 N-terminal" evidence="5">
    <location>
        <begin position="58"/>
        <end position="163"/>
    </location>
</feature>
<evidence type="ECO:0000313" key="7">
    <source>
        <dbReference type="Proteomes" id="UP000036893"/>
    </source>
</evidence>